<keyword evidence="4 5" id="KW-0472">Membrane</keyword>
<organism evidence="6 7">
    <name type="scientific">Microvirga terrae</name>
    <dbReference type="NCBI Taxonomy" id="2740529"/>
    <lineage>
        <taxon>Bacteria</taxon>
        <taxon>Pseudomonadati</taxon>
        <taxon>Pseudomonadota</taxon>
        <taxon>Alphaproteobacteria</taxon>
        <taxon>Hyphomicrobiales</taxon>
        <taxon>Methylobacteriaceae</taxon>
        <taxon>Microvirga</taxon>
    </lineage>
</organism>
<dbReference type="Proteomes" id="UP001017257">
    <property type="component" value="Plasmid pR24_2"/>
</dbReference>
<keyword evidence="2 5" id="KW-0812">Transmembrane</keyword>
<evidence type="ECO:0000256" key="5">
    <source>
        <dbReference type="SAM" id="Phobius"/>
    </source>
</evidence>
<sequence length="141" mass="14930">MSDLTIPRPIAQVLSLPAIDHLARLALASPFLISGAVKLLDFEGAANEVAGLGLQPEGLLAAAVILTQLGGSLLFLTRRYCWLGAGILVGFTGLATLLAHPFWTFEGLDRGRQTATFFEHLAIVGGFAMAVLFVNSRSARP</sequence>
<gene>
    <name evidence="6" type="ORF">HPT29_027360</name>
</gene>
<comment type="subcellular location">
    <subcellularLocation>
        <location evidence="1">Membrane</location>
        <topology evidence="1">Multi-pass membrane protein</topology>
    </subcellularLocation>
</comment>
<reference evidence="6" key="1">
    <citation type="submission" date="2022-08" db="EMBL/GenBank/DDBJ databases">
        <title>Microvirga terrae sp. nov., isolated from soil.</title>
        <authorList>
            <person name="Kim K.H."/>
            <person name="Seo Y.L."/>
            <person name="Kim J.M."/>
            <person name="Lee J.K."/>
            <person name="Han D.M."/>
            <person name="Jeon C.O."/>
        </authorList>
    </citation>
    <scope>NUCLEOTIDE SEQUENCE</scope>
    <source>
        <strain evidence="6">R24</strain>
        <plasmid evidence="6">pR24_2</plasmid>
    </source>
</reference>
<dbReference type="EMBL" id="CP102847">
    <property type="protein sequence ID" value="UVF22744.1"/>
    <property type="molecule type" value="Genomic_DNA"/>
</dbReference>
<evidence type="ECO:0000256" key="2">
    <source>
        <dbReference type="ARBA" id="ARBA00022692"/>
    </source>
</evidence>
<geneLocation type="plasmid" evidence="6 7">
    <name>pR24_2</name>
</geneLocation>
<evidence type="ECO:0000256" key="1">
    <source>
        <dbReference type="ARBA" id="ARBA00004141"/>
    </source>
</evidence>
<feature type="transmembrane region" description="Helical" evidence="5">
    <location>
        <begin position="58"/>
        <end position="76"/>
    </location>
</feature>
<feature type="transmembrane region" description="Helical" evidence="5">
    <location>
        <begin position="83"/>
        <end position="103"/>
    </location>
</feature>
<keyword evidence="7" id="KW-1185">Reference proteome</keyword>
<evidence type="ECO:0000256" key="3">
    <source>
        <dbReference type="ARBA" id="ARBA00022989"/>
    </source>
</evidence>
<keyword evidence="3 5" id="KW-1133">Transmembrane helix</keyword>
<name>A0ABY5S2L9_9HYPH</name>
<evidence type="ECO:0000313" key="7">
    <source>
        <dbReference type="Proteomes" id="UP001017257"/>
    </source>
</evidence>
<dbReference type="Pfam" id="PF07681">
    <property type="entry name" value="DoxX"/>
    <property type="match status" value="1"/>
</dbReference>
<dbReference type="RefSeq" id="WP_173949638.1">
    <property type="nucleotide sequence ID" value="NZ_CP102847.1"/>
</dbReference>
<evidence type="ECO:0000313" key="6">
    <source>
        <dbReference type="EMBL" id="UVF22744.1"/>
    </source>
</evidence>
<proteinExistence type="predicted"/>
<evidence type="ECO:0000256" key="4">
    <source>
        <dbReference type="ARBA" id="ARBA00023136"/>
    </source>
</evidence>
<dbReference type="InterPro" id="IPR032808">
    <property type="entry name" value="DoxX"/>
</dbReference>
<feature type="transmembrane region" description="Helical" evidence="5">
    <location>
        <begin position="115"/>
        <end position="134"/>
    </location>
</feature>
<protein>
    <submittedName>
        <fullName evidence="6">DoxX family protein</fullName>
    </submittedName>
</protein>
<accession>A0ABY5S2L9</accession>
<keyword evidence="6" id="KW-0614">Plasmid</keyword>